<feature type="transmembrane region" description="Helical" evidence="9">
    <location>
        <begin position="117"/>
        <end position="140"/>
    </location>
</feature>
<protein>
    <recommendedName>
        <fullName evidence="7">UNC93-like protein MFSD11</fullName>
    </recommendedName>
    <alternativeName>
        <fullName evidence="8">Major facilitator superfamily domain-containing protein 11</fullName>
    </alternativeName>
</protein>
<keyword evidence="3 9" id="KW-0812">Transmembrane</keyword>
<keyword evidence="4 9" id="KW-1133">Transmembrane helix</keyword>
<evidence type="ECO:0000256" key="3">
    <source>
        <dbReference type="ARBA" id="ARBA00022692"/>
    </source>
</evidence>
<dbReference type="Proteomes" id="UP000887577">
    <property type="component" value="Unplaced"/>
</dbReference>
<dbReference type="InterPro" id="IPR036259">
    <property type="entry name" value="MFS_trans_sf"/>
</dbReference>
<feature type="transmembrane region" description="Helical" evidence="9">
    <location>
        <begin position="152"/>
        <end position="173"/>
    </location>
</feature>
<feature type="transmembrane region" description="Helical" evidence="9">
    <location>
        <begin position="61"/>
        <end position="85"/>
    </location>
</feature>
<evidence type="ECO:0000256" key="6">
    <source>
        <dbReference type="ARBA" id="ARBA00023180"/>
    </source>
</evidence>
<evidence type="ECO:0000256" key="4">
    <source>
        <dbReference type="ARBA" id="ARBA00022989"/>
    </source>
</evidence>
<feature type="transmembrane region" description="Helical" evidence="9">
    <location>
        <begin position="208"/>
        <end position="227"/>
    </location>
</feature>
<dbReference type="InterPro" id="IPR051617">
    <property type="entry name" value="UNC-93-like_regulator"/>
</dbReference>
<feature type="transmembrane region" description="Helical" evidence="9">
    <location>
        <begin position="264"/>
        <end position="282"/>
    </location>
</feature>
<evidence type="ECO:0000256" key="7">
    <source>
        <dbReference type="ARBA" id="ARBA00040302"/>
    </source>
</evidence>
<organism evidence="10 11">
    <name type="scientific">Panagrolaimus superbus</name>
    <dbReference type="NCBI Taxonomy" id="310955"/>
    <lineage>
        <taxon>Eukaryota</taxon>
        <taxon>Metazoa</taxon>
        <taxon>Ecdysozoa</taxon>
        <taxon>Nematoda</taxon>
        <taxon>Chromadorea</taxon>
        <taxon>Rhabditida</taxon>
        <taxon>Tylenchina</taxon>
        <taxon>Panagrolaimomorpha</taxon>
        <taxon>Panagrolaimoidea</taxon>
        <taxon>Panagrolaimidae</taxon>
        <taxon>Panagrolaimus</taxon>
    </lineage>
</organism>
<dbReference type="GO" id="GO:0016020">
    <property type="term" value="C:membrane"/>
    <property type="evidence" value="ECO:0007669"/>
    <property type="project" value="UniProtKB-SubCell"/>
</dbReference>
<name>A0A914YQ69_9BILA</name>
<dbReference type="WBParaSite" id="PSU_v2.g2967.t1">
    <property type="protein sequence ID" value="PSU_v2.g2967.t1"/>
    <property type="gene ID" value="PSU_v2.g2967"/>
</dbReference>
<evidence type="ECO:0000256" key="1">
    <source>
        <dbReference type="ARBA" id="ARBA00004141"/>
    </source>
</evidence>
<dbReference type="InterPro" id="IPR010291">
    <property type="entry name" value="Ion_channel_UNC-93"/>
</dbReference>
<dbReference type="Pfam" id="PF05978">
    <property type="entry name" value="UNC-93"/>
    <property type="match status" value="1"/>
</dbReference>
<evidence type="ECO:0000256" key="2">
    <source>
        <dbReference type="ARBA" id="ARBA00009172"/>
    </source>
</evidence>
<accession>A0A914YQ69</accession>
<dbReference type="AlphaFoldDB" id="A0A914YQ69"/>
<sequence length="326" mass="36252">MIFLPRKFSRFLRRRIARMNPGTFNVLQLAIGFLCIFFAFNSQGFIEQTVVSSKEYKLYKHAGYISMAIIYGVFTLANFIAAPIVGILGPKWAMVFGATCYAIFQAGFLFLNEYFLYASSAVIGLGAAVIWTAQGNYIAINSTEETASKNSSLFWAVSQVCLAGGGVFLYAIFANDDDTHEKKNDGSIETSTHHDDADDDISKSKVRILYTVFTAVTLAGAVILALLRIPKEDRLISDESEETPKPTQKELLVSTFKLLATKRMMFLSIAFMYTGIELSFWSSIYPTCISYTKDLGTNTKKFIAFNAIAQGMGQFACKFYFLSSLT</sequence>
<dbReference type="SUPFAM" id="SSF103473">
    <property type="entry name" value="MFS general substrate transporter"/>
    <property type="match status" value="1"/>
</dbReference>
<proteinExistence type="inferred from homology"/>
<evidence type="ECO:0000256" key="9">
    <source>
        <dbReference type="SAM" id="Phobius"/>
    </source>
</evidence>
<comment type="similarity">
    <text evidence="2">Belongs to the unc-93 family.</text>
</comment>
<reference evidence="11" key="1">
    <citation type="submission" date="2022-11" db="UniProtKB">
        <authorList>
            <consortium name="WormBaseParasite"/>
        </authorList>
    </citation>
    <scope>IDENTIFICATION</scope>
</reference>
<keyword evidence="5 9" id="KW-0472">Membrane</keyword>
<evidence type="ECO:0000256" key="8">
    <source>
        <dbReference type="ARBA" id="ARBA00041910"/>
    </source>
</evidence>
<evidence type="ECO:0000313" key="10">
    <source>
        <dbReference type="Proteomes" id="UP000887577"/>
    </source>
</evidence>
<dbReference type="Gene3D" id="1.20.1250.20">
    <property type="entry name" value="MFS general substrate transporter like domains"/>
    <property type="match status" value="1"/>
</dbReference>
<feature type="transmembrane region" description="Helical" evidence="9">
    <location>
        <begin position="302"/>
        <end position="321"/>
    </location>
</feature>
<feature type="transmembrane region" description="Helical" evidence="9">
    <location>
        <begin position="21"/>
        <end position="41"/>
    </location>
</feature>
<keyword evidence="10" id="KW-1185">Reference proteome</keyword>
<evidence type="ECO:0000313" key="11">
    <source>
        <dbReference type="WBParaSite" id="PSU_v2.g2967.t1"/>
    </source>
</evidence>
<feature type="transmembrane region" description="Helical" evidence="9">
    <location>
        <begin position="92"/>
        <end position="111"/>
    </location>
</feature>
<evidence type="ECO:0000256" key="5">
    <source>
        <dbReference type="ARBA" id="ARBA00023136"/>
    </source>
</evidence>
<dbReference type="PANTHER" id="PTHR23294">
    <property type="entry name" value="ET TRANSLATION PRODUCT-RELATED"/>
    <property type="match status" value="1"/>
</dbReference>
<comment type="subcellular location">
    <subcellularLocation>
        <location evidence="1">Membrane</location>
        <topology evidence="1">Multi-pass membrane protein</topology>
    </subcellularLocation>
</comment>
<dbReference type="PANTHER" id="PTHR23294:SF0">
    <property type="entry name" value="UNC93-LIKE PROTEIN MFSD11"/>
    <property type="match status" value="1"/>
</dbReference>
<keyword evidence="6" id="KW-0325">Glycoprotein</keyword>